<protein>
    <submittedName>
        <fullName evidence="1">Similarity</fullName>
    </submittedName>
</protein>
<dbReference type="EMBL" id="AM778934">
    <property type="protein sequence ID" value="CAO87943.1"/>
    <property type="molecule type" value="Genomic_DNA"/>
</dbReference>
<proteinExistence type="predicted"/>
<dbReference type="AlphaFoldDB" id="A8YFC9"/>
<organism evidence="1">
    <name type="scientific">Microcystis aeruginosa (strain PCC 7806)</name>
    <dbReference type="NCBI Taxonomy" id="267872"/>
    <lineage>
        <taxon>Bacteria</taxon>
        <taxon>Bacillati</taxon>
        <taxon>Cyanobacteriota</taxon>
        <taxon>Cyanophyceae</taxon>
        <taxon>Oscillatoriophycideae</taxon>
        <taxon>Chroococcales</taxon>
        <taxon>Microcystaceae</taxon>
        <taxon>Microcystis</taxon>
    </lineage>
</organism>
<name>A8YFC9_MICA7</name>
<evidence type="ECO:0000313" key="1">
    <source>
        <dbReference type="EMBL" id="CAO87943.1"/>
    </source>
</evidence>
<accession>A8YFC9</accession>
<reference evidence="1" key="1">
    <citation type="submission" date="2007-08" db="EMBL/GenBank/DDBJ databases">
        <authorList>
            <person name="Frangeul L."/>
        </authorList>
    </citation>
    <scope>NUCLEOTIDE SEQUENCE</scope>
    <source>
        <strain evidence="1">PCC 7806</strain>
    </source>
</reference>
<sequence length="105" mass="12071">MALCVLCASVVKKCLLPDLEIRPKRKKGTVLKQQEILDKILRVGNLTLITHKLYFPENHLYIRYKILALITRLRNSEYLFACKFDDDPPSIACIWLLTSGAIKVI</sequence>
<gene>
    <name evidence="1" type="ORF">IPF_877</name>
</gene>